<evidence type="ECO:0000313" key="2">
    <source>
        <dbReference type="Proteomes" id="UP000028700"/>
    </source>
</evidence>
<organism evidence="1 2">
    <name type="scientific">Secundilactobacillus oryzae JCM 18671</name>
    <dbReference type="NCBI Taxonomy" id="1291743"/>
    <lineage>
        <taxon>Bacteria</taxon>
        <taxon>Bacillati</taxon>
        <taxon>Bacillota</taxon>
        <taxon>Bacilli</taxon>
        <taxon>Lactobacillales</taxon>
        <taxon>Lactobacillaceae</taxon>
        <taxon>Secundilactobacillus</taxon>
    </lineage>
</organism>
<dbReference type="RefSeq" id="WP_034527290.1">
    <property type="nucleotide sequence ID" value="NZ_BBJM01000011.1"/>
</dbReference>
<comment type="caution">
    <text evidence="1">The sequence shown here is derived from an EMBL/GenBank/DDBJ whole genome shotgun (WGS) entry which is preliminary data.</text>
</comment>
<dbReference type="OrthoDB" id="2189738at2"/>
<accession>A0A081BI18</accession>
<name>A0A081BI18_9LACO</name>
<dbReference type="EMBL" id="BBJM01000011">
    <property type="protein sequence ID" value="GAK47686.1"/>
    <property type="molecule type" value="Genomic_DNA"/>
</dbReference>
<sequence length="168" mass="19558">MTEYFLKRYINEDLKMSVNEFSKQSGIKQVTLNSWINRNHKLALDLPIRVYTALSGISRTFINDVLSKMQDYEEEWLAVPKNHLYFVYTGRLEPINIAEEVCLKIGDRSISFETTSDGLGYIFDSFTLLKKEDRWILLNNDTDTVVYEQVKGENVDVDKVARFIGKTQ</sequence>
<dbReference type="Proteomes" id="UP000028700">
    <property type="component" value="Unassembled WGS sequence"/>
</dbReference>
<evidence type="ECO:0000313" key="1">
    <source>
        <dbReference type="EMBL" id="GAK47686.1"/>
    </source>
</evidence>
<reference evidence="1" key="1">
    <citation type="journal article" date="2014" name="Genome Announc.">
        <title>Draft Genome Sequence of Lactobacillus oryzae Strain SG293T.</title>
        <authorList>
            <person name="Tanizawa Y."/>
            <person name="Fujisawa T."/>
            <person name="Mochizuki T."/>
            <person name="Kaminuma E."/>
            <person name="Nakamura Y."/>
            <person name="Tohno M."/>
        </authorList>
    </citation>
    <scope>NUCLEOTIDE SEQUENCE [LARGE SCALE GENOMIC DNA]</scope>
    <source>
        <strain evidence="1">SG293</strain>
    </source>
</reference>
<dbReference type="AlphaFoldDB" id="A0A081BI18"/>
<protein>
    <submittedName>
        <fullName evidence="1">Uncharacterized protein</fullName>
    </submittedName>
</protein>
<keyword evidence="2" id="KW-1185">Reference proteome</keyword>
<proteinExistence type="predicted"/>
<gene>
    <name evidence="1" type="ORF">LOSG293_110020</name>
</gene>